<dbReference type="OrthoDB" id="5464529at2"/>
<accession>A0A5E4SW33</accession>
<evidence type="ECO:0000256" key="1">
    <source>
        <dbReference type="SAM" id="MobiDB-lite"/>
    </source>
</evidence>
<dbReference type="EMBL" id="CABPRW010000002">
    <property type="protein sequence ID" value="VVD78638.1"/>
    <property type="molecule type" value="Genomic_DNA"/>
</dbReference>
<name>A0A5E4SW33_9BURK</name>
<dbReference type="Pfam" id="PF05125">
    <property type="entry name" value="Phage_cap_P2"/>
    <property type="match status" value="1"/>
</dbReference>
<dbReference type="RefSeq" id="WP_150598933.1">
    <property type="nucleotide sequence ID" value="NZ_CABPRW010000002.1"/>
</dbReference>
<dbReference type="InterPro" id="IPR006441">
    <property type="entry name" value="Phage_P2_GpN"/>
</dbReference>
<organism evidence="2 3">
    <name type="scientific">Pandoraea fibrosis</name>
    <dbReference type="NCBI Taxonomy" id="1891094"/>
    <lineage>
        <taxon>Bacteria</taxon>
        <taxon>Pseudomonadati</taxon>
        <taxon>Pseudomonadota</taxon>
        <taxon>Betaproteobacteria</taxon>
        <taxon>Burkholderiales</taxon>
        <taxon>Burkholderiaceae</taxon>
        <taxon>Pandoraea</taxon>
    </lineage>
</organism>
<gene>
    <name evidence="2" type="ORF">PFI31113_00991</name>
</gene>
<evidence type="ECO:0000313" key="3">
    <source>
        <dbReference type="Proteomes" id="UP000382577"/>
    </source>
</evidence>
<feature type="region of interest" description="Disordered" evidence="1">
    <location>
        <begin position="338"/>
        <end position="361"/>
    </location>
</feature>
<dbReference type="AlphaFoldDB" id="A0A5E4SW33"/>
<dbReference type="Proteomes" id="UP000382577">
    <property type="component" value="Unassembled WGS sequence"/>
</dbReference>
<protein>
    <submittedName>
        <fullName evidence="2">Capsid protein</fullName>
    </submittedName>
</protein>
<evidence type="ECO:0000313" key="2">
    <source>
        <dbReference type="EMBL" id="VVD78638.1"/>
    </source>
</evidence>
<dbReference type="NCBIfam" id="TIGR01551">
    <property type="entry name" value="major_capsid_P2"/>
    <property type="match status" value="1"/>
</dbReference>
<reference evidence="2 3" key="1">
    <citation type="submission" date="2019-08" db="EMBL/GenBank/DDBJ databases">
        <authorList>
            <person name="Peeters C."/>
        </authorList>
    </citation>
    <scope>NUCLEOTIDE SEQUENCE [LARGE SCALE GENOMIC DNA]</scope>
    <source>
        <strain evidence="2 3">LMG 31113</strain>
    </source>
</reference>
<sequence>MRKETRSAFNGYLRQIEKLNGIESATAKFAVEPSVQQKLETKMQESAEFLGKINVVGVDEQSGEKLGLGIGSPIASTTDTSVKERQTVDPAELDANGYYCSQTNSDTHITYQKLDAWAKFPDFQTRVRDVILRRQALDRICIGFNGVKRAATSNRAENPLLQDVNKGWLQKYREFAPARVMSSGKTAGKIVIGDGGDYANLDAVVFDAISSLIDPWHQEDTDLVVLCGRGLAHEKYFPMINRVEKPTEQLAGQIIMSQKAMGGRPAAMVPFFPAHAFMVTRYDNLSAYFQLMSRRRTIIDNAKRDRIENYESSNDAYVVEDYGLGCLVEHIEFVPEQKADKAAPEKKVDKPASEQQPAKKD</sequence>
<proteinExistence type="predicted"/>